<keyword evidence="3 6" id="KW-0812">Transmembrane</keyword>
<evidence type="ECO:0000256" key="3">
    <source>
        <dbReference type="ARBA" id="ARBA00022692"/>
    </source>
</evidence>
<evidence type="ECO:0000313" key="7">
    <source>
        <dbReference type="EMBL" id="KRN21345.1"/>
    </source>
</evidence>
<dbReference type="GO" id="GO:0009234">
    <property type="term" value="P:menaquinone biosynthetic process"/>
    <property type="evidence" value="ECO:0007669"/>
    <property type="project" value="TreeGrafter"/>
</dbReference>
<dbReference type="AlphaFoldDB" id="A0A0R2EYE3"/>
<comment type="caution">
    <text evidence="7">The sequence shown here is derived from an EMBL/GenBank/DDBJ whole genome shotgun (WGS) entry which is preliminary data.</text>
</comment>
<keyword evidence="4 6" id="KW-1133">Transmembrane helix</keyword>
<gene>
    <name evidence="7" type="ORF">FD14_GL001086</name>
</gene>
<dbReference type="Pfam" id="PF01040">
    <property type="entry name" value="UbiA"/>
    <property type="match status" value="1"/>
</dbReference>
<keyword evidence="2 7" id="KW-0808">Transferase</keyword>
<dbReference type="PANTHER" id="PTHR13929">
    <property type="entry name" value="1,4-DIHYDROXY-2-NAPHTHOATE OCTAPRENYLTRANSFERASE"/>
    <property type="match status" value="1"/>
</dbReference>
<reference evidence="7 8" key="1">
    <citation type="journal article" date="2015" name="Genome Announc.">
        <title>Expanding the biotechnology potential of lactobacilli through comparative genomics of 213 strains and associated genera.</title>
        <authorList>
            <person name="Sun Z."/>
            <person name="Harris H.M."/>
            <person name="McCann A."/>
            <person name="Guo C."/>
            <person name="Argimon S."/>
            <person name="Zhang W."/>
            <person name="Yang X."/>
            <person name="Jeffery I.B."/>
            <person name="Cooney J.C."/>
            <person name="Kagawa T.F."/>
            <person name="Liu W."/>
            <person name="Song Y."/>
            <person name="Salvetti E."/>
            <person name="Wrobel A."/>
            <person name="Rasinkangas P."/>
            <person name="Parkhill J."/>
            <person name="Rea M.C."/>
            <person name="O'Sullivan O."/>
            <person name="Ritari J."/>
            <person name="Douillard F.P."/>
            <person name="Paul Ross R."/>
            <person name="Yang R."/>
            <person name="Briner A.E."/>
            <person name="Felis G.E."/>
            <person name="de Vos W.M."/>
            <person name="Barrangou R."/>
            <person name="Klaenhammer T.R."/>
            <person name="Caufield P.W."/>
            <person name="Cui Y."/>
            <person name="Zhang H."/>
            <person name="O'Toole P.W."/>
        </authorList>
    </citation>
    <scope>NUCLEOTIDE SEQUENCE [LARGE SCALE GENOMIC DNA]</scope>
    <source>
        <strain evidence="7 8">DSM 23365</strain>
    </source>
</reference>
<feature type="transmembrane region" description="Helical" evidence="6">
    <location>
        <begin position="248"/>
        <end position="264"/>
    </location>
</feature>
<dbReference type="PANTHER" id="PTHR13929:SF0">
    <property type="entry name" value="UBIA PRENYLTRANSFERASE DOMAIN-CONTAINING PROTEIN 1"/>
    <property type="match status" value="1"/>
</dbReference>
<comment type="subcellular location">
    <subcellularLocation>
        <location evidence="1">Membrane</location>
        <topology evidence="1">Multi-pass membrane protein</topology>
    </subcellularLocation>
</comment>
<dbReference type="CDD" id="cd13962">
    <property type="entry name" value="PT_UbiA_UBIAD1"/>
    <property type="match status" value="1"/>
</dbReference>
<feature type="transmembrane region" description="Helical" evidence="6">
    <location>
        <begin position="146"/>
        <end position="165"/>
    </location>
</feature>
<keyword evidence="8" id="KW-1185">Reference proteome</keyword>
<dbReference type="PATRIC" id="fig|1423804.4.peg.1168"/>
<proteinExistence type="predicted"/>
<accession>A0A0R2EYE3</accession>
<evidence type="ECO:0000256" key="1">
    <source>
        <dbReference type="ARBA" id="ARBA00004141"/>
    </source>
</evidence>
<feature type="transmembrane region" description="Helical" evidence="6">
    <location>
        <begin position="284"/>
        <end position="301"/>
    </location>
</feature>
<evidence type="ECO:0000256" key="5">
    <source>
        <dbReference type="ARBA" id="ARBA00023136"/>
    </source>
</evidence>
<keyword evidence="5 6" id="KW-0472">Membrane</keyword>
<evidence type="ECO:0000313" key="8">
    <source>
        <dbReference type="Proteomes" id="UP000051442"/>
    </source>
</evidence>
<dbReference type="InterPro" id="IPR026046">
    <property type="entry name" value="UBIAD1"/>
</dbReference>
<dbReference type="InterPro" id="IPR000537">
    <property type="entry name" value="UbiA_prenyltransferase"/>
</dbReference>
<dbReference type="Proteomes" id="UP000051442">
    <property type="component" value="Unassembled WGS sequence"/>
</dbReference>
<dbReference type="NCBIfam" id="NF004752">
    <property type="entry name" value="PRK06080.1-4"/>
    <property type="match status" value="1"/>
</dbReference>
<dbReference type="GO" id="GO:0016020">
    <property type="term" value="C:membrane"/>
    <property type="evidence" value="ECO:0007669"/>
    <property type="project" value="UniProtKB-SubCell"/>
</dbReference>
<sequence>MSIQVFLELVEAKAKIASVFPFFMGLYIASYVYGVVNWPLALTFFVAMLLFNMAVDAHDNYSDYRHATKEASTWKQQTNIIGVNHLSMTLIRNLIFLLAGSAAVLGLILVFETGWPLLVMGVFCFAVGYFYAAGPRPISTTPFGEVFSGLTMGFVITLISVYLNIQAVFTIGIGGFLRILLASGIAVFAISNIMLANNLCDAEEDKLLNRKTIVYYFGKPAMLKVLSGCYVAGYVCLVLSVFWHSLPYMSLLVLGSIPLVLKNTRRFQAKQVKKETFRYIVKNAIILAVFCIVFIGIGTLLNW</sequence>
<dbReference type="GO" id="GO:0042371">
    <property type="term" value="P:vitamin K biosynthetic process"/>
    <property type="evidence" value="ECO:0007669"/>
    <property type="project" value="TreeGrafter"/>
</dbReference>
<name>A0A0R2EYE3_9LACO</name>
<feature type="transmembrane region" description="Helical" evidence="6">
    <location>
        <begin position="117"/>
        <end position="134"/>
    </location>
</feature>
<dbReference type="STRING" id="1423804.FD14_GL001086"/>
<feature type="transmembrane region" description="Helical" evidence="6">
    <location>
        <begin position="177"/>
        <end position="200"/>
    </location>
</feature>
<dbReference type="RefSeq" id="WP_054736514.1">
    <property type="nucleotide sequence ID" value="NZ_AYZM01000117.1"/>
</dbReference>
<dbReference type="EMBL" id="AYZM01000117">
    <property type="protein sequence ID" value="KRN21345.1"/>
    <property type="molecule type" value="Genomic_DNA"/>
</dbReference>
<evidence type="ECO:0000256" key="4">
    <source>
        <dbReference type="ARBA" id="ARBA00022989"/>
    </source>
</evidence>
<evidence type="ECO:0000256" key="6">
    <source>
        <dbReference type="SAM" id="Phobius"/>
    </source>
</evidence>
<dbReference type="OrthoDB" id="9767568at2"/>
<organism evidence="7 8">
    <name type="scientific">Secundilactobacillus similis DSM 23365 = JCM 2765</name>
    <dbReference type="NCBI Taxonomy" id="1423804"/>
    <lineage>
        <taxon>Bacteria</taxon>
        <taxon>Bacillati</taxon>
        <taxon>Bacillota</taxon>
        <taxon>Bacilli</taxon>
        <taxon>Lactobacillales</taxon>
        <taxon>Lactobacillaceae</taxon>
        <taxon>Secundilactobacillus</taxon>
    </lineage>
</organism>
<dbReference type="GO" id="GO:0004659">
    <property type="term" value="F:prenyltransferase activity"/>
    <property type="evidence" value="ECO:0007669"/>
    <property type="project" value="InterPro"/>
</dbReference>
<evidence type="ECO:0000256" key="2">
    <source>
        <dbReference type="ARBA" id="ARBA00022679"/>
    </source>
</evidence>
<dbReference type="PIRSF" id="PIRSF005355">
    <property type="entry name" value="UBIAD1"/>
    <property type="match status" value="1"/>
</dbReference>
<feature type="transmembrane region" description="Helical" evidence="6">
    <location>
        <begin position="94"/>
        <end position="111"/>
    </location>
</feature>
<feature type="transmembrane region" description="Helical" evidence="6">
    <location>
        <begin position="221"/>
        <end position="242"/>
    </location>
</feature>
<feature type="transmembrane region" description="Helical" evidence="6">
    <location>
        <begin position="38"/>
        <end position="55"/>
    </location>
</feature>
<protein>
    <submittedName>
        <fullName evidence="7">1,4-dihydroxy-2-naphthoate octaprenyltransferase</fullName>
    </submittedName>
</protein>